<dbReference type="EMBL" id="JBFXLS010000036">
    <property type="protein sequence ID" value="KAL2825489.1"/>
    <property type="molecule type" value="Genomic_DNA"/>
</dbReference>
<accession>A0ABR4ICL8</accession>
<name>A0ABR4ICL8_9EURO</name>
<gene>
    <name evidence="1" type="ORF">BDW59DRAFT_146287</name>
</gene>
<protein>
    <submittedName>
        <fullName evidence="1">Uncharacterized protein</fullName>
    </submittedName>
</protein>
<reference evidence="1 2" key="1">
    <citation type="submission" date="2024-07" db="EMBL/GenBank/DDBJ databases">
        <title>Section-level genome sequencing and comparative genomics of Aspergillus sections Usti and Cavernicolus.</title>
        <authorList>
            <consortium name="Lawrence Berkeley National Laboratory"/>
            <person name="Nybo J.L."/>
            <person name="Vesth T.C."/>
            <person name="Theobald S."/>
            <person name="Frisvad J.C."/>
            <person name="Larsen T.O."/>
            <person name="Kjaerboelling I."/>
            <person name="Rothschild-Mancinelli K."/>
            <person name="Lyhne E.K."/>
            <person name="Kogle M.E."/>
            <person name="Barry K."/>
            <person name="Clum A."/>
            <person name="Na H."/>
            <person name="Ledsgaard L."/>
            <person name="Lin J."/>
            <person name="Lipzen A."/>
            <person name="Kuo A."/>
            <person name="Riley R."/>
            <person name="Mondo S."/>
            <person name="LaButti K."/>
            <person name="Haridas S."/>
            <person name="Pangalinan J."/>
            <person name="Salamov A.A."/>
            <person name="Simmons B.A."/>
            <person name="Magnuson J.K."/>
            <person name="Chen J."/>
            <person name="Drula E."/>
            <person name="Henrissat B."/>
            <person name="Wiebenga A."/>
            <person name="Lubbers R.J."/>
            <person name="Gomes A.C."/>
            <person name="Makela M.R."/>
            <person name="Stajich J."/>
            <person name="Grigoriev I.V."/>
            <person name="Mortensen U.H."/>
            <person name="De vries R.P."/>
            <person name="Baker S.E."/>
            <person name="Andersen M.R."/>
        </authorList>
    </citation>
    <scope>NUCLEOTIDE SEQUENCE [LARGE SCALE GENOMIC DNA]</scope>
    <source>
        <strain evidence="1 2">CBS 600.67</strain>
    </source>
</reference>
<comment type="caution">
    <text evidence="1">The sequence shown here is derived from an EMBL/GenBank/DDBJ whole genome shotgun (WGS) entry which is preliminary data.</text>
</comment>
<keyword evidence="2" id="KW-1185">Reference proteome</keyword>
<sequence>MTDKRIWRHQAWFRYYRMILFHPRKPICHLSGTSYFTGKDDQFETVQVPWDENTVVIRPEARDKSLLATALIHDYEDEPVEDRLTGIMMHTRCWQILQTHKTWSIYGGDIKLILRALRLKSARDWKPLQNYSNLAFDLKSWPVSQYGIDLYTEPNALRIIQQARRRRKKRFKVIRCRRTTYLNYLPAEILFMIANLVQPQEVEATQEAIGSYLGDRYWQSRIPTYLYETLPLSGEILDWQYLCLALERQGYDFWRIRLQGRWWVLGQLDEIAGFAGS</sequence>
<organism evidence="1 2">
    <name type="scientific">Aspergillus cavernicola</name>
    <dbReference type="NCBI Taxonomy" id="176166"/>
    <lineage>
        <taxon>Eukaryota</taxon>
        <taxon>Fungi</taxon>
        <taxon>Dikarya</taxon>
        <taxon>Ascomycota</taxon>
        <taxon>Pezizomycotina</taxon>
        <taxon>Eurotiomycetes</taxon>
        <taxon>Eurotiomycetidae</taxon>
        <taxon>Eurotiales</taxon>
        <taxon>Aspergillaceae</taxon>
        <taxon>Aspergillus</taxon>
        <taxon>Aspergillus subgen. Nidulantes</taxon>
    </lineage>
</organism>
<evidence type="ECO:0000313" key="1">
    <source>
        <dbReference type="EMBL" id="KAL2825489.1"/>
    </source>
</evidence>
<dbReference type="Proteomes" id="UP001610335">
    <property type="component" value="Unassembled WGS sequence"/>
</dbReference>
<evidence type="ECO:0000313" key="2">
    <source>
        <dbReference type="Proteomes" id="UP001610335"/>
    </source>
</evidence>
<proteinExistence type="predicted"/>